<dbReference type="GO" id="GO:0046872">
    <property type="term" value="F:metal ion binding"/>
    <property type="evidence" value="ECO:0007669"/>
    <property type="project" value="UniProtKB-KW"/>
</dbReference>
<dbReference type="SMART" id="SM00849">
    <property type="entry name" value="Lactamase_B"/>
    <property type="match status" value="1"/>
</dbReference>
<dbReference type="Pfam" id="PF00753">
    <property type="entry name" value="Lactamase_B"/>
    <property type="match status" value="1"/>
</dbReference>
<dbReference type="AlphaFoldDB" id="F0WZS1"/>
<evidence type="ECO:0000256" key="5">
    <source>
        <dbReference type="ARBA" id="ARBA00011917"/>
    </source>
</evidence>
<dbReference type="EMBL" id="FR824483">
    <property type="protein sequence ID" value="CCA26998.1"/>
    <property type="molecule type" value="Genomic_DNA"/>
</dbReference>
<dbReference type="PIRSF" id="PIRSF005457">
    <property type="entry name" value="Glx"/>
    <property type="match status" value="1"/>
</dbReference>
<keyword evidence="8" id="KW-0862">Zinc</keyword>
<comment type="pathway">
    <text evidence="3">Secondary metabolite metabolism; methylglyoxal degradation; (R)-lactate from methylglyoxal: step 2/2.</text>
</comment>
<evidence type="ECO:0000256" key="4">
    <source>
        <dbReference type="ARBA" id="ARBA00006759"/>
    </source>
</evidence>
<dbReference type="EC" id="3.1.2.6" evidence="5"/>
<gene>
    <name evidence="11" type="primary">AlNc14C440G11662</name>
    <name evidence="11" type="ORF">ALNC14_131420</name>
</gene>
<comment type="cofactor">
    <cofactor evidence="2">
        <name>Zn(2+)</name>
        <dbReference type="ChEBI" id="CHEBI:29105"/>
    </cofactor>
</comment>
<dbReference type="InterPro" id="IPR001279">
    <property type="entry name" value="Metallo-B-lactamas"/>
</dbReference>
<accession>F0WZS1</accession>
<dbReference type="HAMAP" id="MF_01374">
    <property type="entry name" value="Glyoxalase_2"/>
    <property type="match status" value="1"/>
</dbReference>
<dbReference type="Gene3D" id="3.60.15.10">
    <property type="entry name" value="Ribonuclease Z/Hydroxyacylglutathione hydrolase-like"/>
    <property type="match status" value="1"/>
</dbReference>
<reference evidence="11" key="1">
    <citation type="journal article" date="2011" name="PLoS Biol.">
        <title>Gene gain and loss during evolution of obligate parasitism in the white rust pathogen of Arabidopsis thaliana.</title>
        <authorList>
            <person name="Kemen E."/>
            <person name="Gardiner A."/>
            <person name="Schultz-Larsen T."/>
            <person name="Kemen A.C."/>
            <person name="Balmuth A.L."/>
            <person name="Robert-Seilaniantz A."/>
            <person name="Bailey K."/>
            <person name="Holub E."/>
            <person name="Studholme D.J."/>
            <person name="Maclean D."/>
            <person name="Jones J.D."/>
        </authorList>
    </citation>
    <scope>NUCLEOTIDE SEQUENCE</scope>
</reference>
<evidence type="ECO:0000256" key="3">
    <source>
        <dbReference type="ARBA" id="ARBA00004963"/>
    </source>
</evidence>
<reference evidence="11" key="2">
    <citation type="submission" date="2011-02" db="EMBL/GenBank/DDBJ databases">
        <authorList>
            <person name="MacLean D."/>
        </authorList>
    </citation>
    <scope>NUCLEOTIDE SEQUENCE</scope>
</reference>
<dbReference type="NCBIfam" id="TIGR03413">
    <property type="entry name" value="GSH_gloB"/>
    <property type="match status" value="1"/>
</dbReference>
<dbReference type="PANTHER" id="PTHR11935:SF94">
    <property type="entry name" value="TENZING NORGAY, ISOFORM C"/>
    <property type="match status" value="1"/>
</dbReference>
<dbReference type="SUPFAM" id="SSF56281">
    <property type="entry name" value="Metallo-hydrolase/oxidoreductase"/>
    <property type="match status" value="1"/>
</dbReference>
<keyword evidence="6" id="KW-0479">Metal-binding</keyword>
<evidence type="ECO:0000256" key="7">
    <source>
        <dbReference type="ARBA" id="ARBA00022801"/>
    </source>
</evidence>
<dbReference type="InterPro" id="IPR036866">
    <property type="entry name" value="RibonucZ/Hydroxyglut_hydro"/>
</dbReference>
<dbReference type="InterPro" id="IPR035680">
    <property type="entry name" value="Clx_II_MBL"/>
</dbReference>
<sequence>MSLQVVPIPVLDDNYAYLLIDKANHVAAAIDPVDAKKVYEKATALGVIIVTILTTHGHWDHAGGNKALVALLSPKTNDCKDSNEAVPVFGGVGDDVEAATHHVNDQDVITVGQLQVKAYHTPCHTRGHVLYHCEDALFTGDTLFIAGCGRFFQGTPAEMHHALNSIIAKLPLDTRIYCGHEYTLKNLQFAASIEPQNMDVAKKLLWAETQKCTIPSSVREELATNPFMRVNEPNIRRVTGHEDPVQVLRALRERKDQF</sequence>
<comment type="catalytic activity">
    <reaction evidence="1">
        <text>an S-(2-hydroxyacyl)glutathione + H2O = a 2-hydroxy carboxylate + glutathione + H(+)</text>
        <dbReference type="Rhea" id="RHEA:21864"/>
        <dbReference type="ChEBI" id="CHEBI:15377"/>
        <dbReference type="ChEBI" id="CHEBI:15378"/>
        <dbReference type="ChEBI" id="CHEBI:57925"/>
        <dbReference type="ChEBI" id="CHEBI:58896"/>
        <dbReference type="ChEBI" id="CHEBI:71261"/>
        <dbReference type="EC" id="3.1.2.6"/>
    </reaction>
</comment>
<dbReference type="PANTHER" id="PTHR11935">
    <property type="entry name" value="BETA LACTAMASE DOMAIN"/>
    <property type="match status" value="1"/>
</dbReference>
<proteinExistence type="inferred from homology"/>
<evidence type="ECO:0000256" key="9">
    <source>
        <dbReference type="ARBA" id="ARBA00031044"/>
    </source>
</evidence>
<evidence type="ECO:0000313" key="11">
    <source>
        <dbReference type="EMBL" id="CCA26998.1"/>
    </source>
</evidence>
<evidence type="ECO:0000256" key="8">
    <source>
        <dbReference type="ARBA" id="ARBA00022833"/>
    </source>
</evidence>
<evidence type="ECO:0000256" key="6">
    <source>
        <dbReference type="ARBA" id="ARBA00022723"/>
    </source>
</evidence>
<feature type="domain" description="Metallo-beta-lactamase" evidence="10">
    <location>
        <begin position="13"/>
        <end position="180"/>
    </location>
</feature>
<dbReference type="CDD" id="cd07723">
    <property type="entry name" value="hydroxyacylglutathione_hydrolase_MBL-fold"/>
    <property type="match status" value="1"/>
</dbReference>
<keyword evidence="7 11" id="KW-0378">Hydrolase</keyword>
<dbReference type="InterPro" id="IPR017782">
    <property type="entry name" value="Hydroxyacylglutathione_Hdrlase"/>
</dbReference>
<dbReference type="HOGENOM" id="CLU_030571_4_0_1"/>
<dbReference type="GO" id="GO:0019243">
    <property type="term" value="P:methylglyoxal catabolic process to D-lactate via S-lactoyl-glutathione"/>
    <property type="evidence" value="ECO:0007669"/>
    <property type="project" value="InterPro"/>
</dbReference>
<evidence type="ECO:0000259" key="10">
    <source>
        <dbReference type="SMART" id="SM00849"/>
    </source>
</evidence>
<dbReference type="InterPro" id="IPR032282">
    <property type="entry name" value="HAGH_C"/>
</dbReference>
<evidence type="ECO:0000256" key="1">
    <source>
        <dbReference type="ARBA" id="ARBA00001623"/>
    </source>
</evidence>
<organism evidence="11">
    <name type="scientific">Albugo laibachii Nc14</name>
    <dbReference type="NCBI Taxonomy" id="890382"/>
    <lineage>
        <taxon>Eukaryota</taxon>
        <taxon>Sar</taxon>
        <taxon>Stramenopiles</taxon>
        <taxon>Oomycota</taxon>
        <taxon>Peronosporomycetes</taxon>
        <taxon>Albuginales</taxon>
        <taxon>Albuginaceae</taxon>
        <taxon>Albugo</taxon>
    </lineage>
</organism>
<dbReference type="GO" id="GO:0004416">
    <property type="term" value="F:hydroxyacylglutathione hydrolase activity"/>
    <property type="evidence" value="ECO:0007669"/>
    <property type="project" value="UniProtKB-EC"/>
</dbReference>
<dbReference type="Pfam" id="PF16123">
    <property type="entry name" value="HAGH_C"/>
    <property type="match status" value="1"/>
</dbReference>
<name>F0WZS1_9STRA</name>
<evidence type="ECO:0000256" key="2">
    <source>
        <dbReference type="ARBA" id="ARBA00001947"/>
    </source>
</evidence>
<protein>
    <recommendedName>
        <fullName evidence="5">hydroxyacylglutathione hydrolase</fullName>
        <ecNumber evidence="5">3.1.2.6</ecNumber>
    </recommendedName>
    <alternativeName>
        <fullName evidence="9">Glyoxalase II</fullName>
    </alternativeName>
</protein>
<comment type="similarity">
    <text evidence="4">Belongs to the metallo-beta-lactamase superfamily. Glyoxalase II family.</text>
</comment>